<keyword evidence="5" id="KW-0547">Nucleotide-binding</keyword>
<dbReference type="GO" id="GO:0016887">
    <property type="term" value="F:ATP hydrolysis activity"/>
    <property type="evidence" value="ECO:0007669"/>
    <property type="project" value="InterPro"/>
</dbReference>
<evidence type="ECO:0000256" key="5">
    <source>
        <dbReference type="ARBA" id="ARBA00022741"/>
    </source>
</evidence>
<proteinExistence type="inferred from homology"/>
<dbReference type="FunFam" id="3.40.50.300:FF:000913">
    <property type="entry name" value="ABC multidrug transporter SitT"/>
    <property type="match status" value="1"/>
</dbReference>
<dbReference type="GeneID" id="27314422"/>
<feature type="transmembrane region" description="Helical" evidence="10">
    <location>
        <begin position="773"/>
        <end position="798"/>
    </location>
</feature>
<feature type="region of interest" description="Disordered" evidence="9">
    <location>
        <begin position="1"/>
        <end position="33"/>
    </location>
</feature>
<feature type="transmembrane region" description="Helical" evidence="10">
    <location>
        <begin position="210"/>
        <end position="231"/>
    </location>
</feature>
<dbReference type="GO" id="GO:0005524">
    <property type="term" value="F:ATP binding"/>
    <property type="evidence" value="ECO:0007669"/>
    <property type="project" value="UniProtKB-KW"/>
</dbReference>
<feature type="transmembrane region" description="Helical" evidence="10">
    <location>
        <begin position="184"/>
        <end position="204"/>
    </location>
</feature>
<feature type="transmembrane region" description="Helical" evidence="10">
    <location>
        <begin position="56"/>
        <end position="79"/>
    </location>
</feature>
<keyword evidence="4 10" id="KW-0812">Transmembrane</keyword>
<dbReference type="InterPro" id="IPR003439">
    <property type="entry name" value="ABC_transporter-like_ATP-bd"/>
</dbReference>
<dbReference type="PANTHER" id="PTHR43394">
    <property type="entry name" value="ATP-DEPENDENT PERMEASE MDL1, MITOCHONDRIAL"/>
    <property type="match status" value="1"/>
</dbReference>
<evidence type="ECO:0000256" key="4">
    <source>
        <dbReference type="ARBA" id="ARBA00022692"/>
    </source>
</evidence>
<dbReference type="PROSITE" id="PS00211">
    <property type="entry name" value="ABC_TRANSPORTER_1"/>
    <property type="match status" value="2"/>
</dbReference>
<dbReference type="InterPro" id="IPR027417">
    <property type="entry name" value="P-loop_NTPase"/>
</dbReference>
<comment type="subcellular location">
    <subcellularLocation>
        <location evidence="1">Membrane</location>
        <topology evidence="1">Multi-pass membrane protein</topology>
    </subcellularLocation>
</comment>
<feature type="domain" description="ABC transmembrane type-1" evidence="12">
    <location>
        <begin position="59"/>
        <end position="352"/>
    </location>
</feature>
<dbReference type="InterPro" id="IPR011527">
    <property type="entry name" value="ABC1_TM_dom"/>
</dbReference>
<feature type="transmembrane region" description="Helical" evidence="10">
    <location>
        <begin position="994"/>
        <end position="1022"/>
    </location>
</feature>
<dbReference type="Gene3D" id="1.20.1560.10">
    <property type="entry name" value="ABC transporter type 1, transmembrane domain"/>
    <property type="match status" value="1"/>
</dbReference>
<dbReference type="VEuPathDB" id="FungiDB:PV09_06449"/>
<feature type="domain" description="ABC transporter" evidence="11">
    <location>
        <begin position="385"/>
        <end position="662"/>
    </location>
</feature>
<dbReference type="SUPFAM" id="SSF52540">
    <property type="entry name" value="P-loop containing nucleoside triphosphate hydrolases"/>
    <property type="match status" value="3"/>
</dbReference>
<evidence type="ECO:0000256" key="6">
    <source>
        <dbReference type="ARBA" id="ARBA00022840"/>
    </source>
</evidence>
<evidence type="ECO:0000259" key="11">
    <source>
        <dbReference type="PROSITE" id="PS50893"/>
    </source>
</evidence>
<feature type="transmembrane region" description="Helical" evidence="10">
    <location>
        <begin position="288"/>
        <end position="309"/>
    </location>
</feature>
<gene>
    <name evidence="13" type="ORF">PV09_06449</name>
</gene>
<evidence type="ECO:0000256" key="9">
    <source>
        <dbReference type="SAM" id="MobiDB-lite"/>
    </source>
</evidence>
<evidence type="ECO:0000256" key="7">
    <source>
        <dbReference type="ARBA" id="ARBA00022989"/>
    </source>
</evidence>
<dbReference type="InterPro" id="IPR003593">
    <property type="entry name" value="AAA+_ATPase"/>
</dbReference>
<dbReference type="CDD" id="cd18577">
    <property type="entry name" value="ABC_6TM_Pgp_ABCB1_D1_like"/>
    <property type="match status" value="1"/>
</dbReference>
<dbReference type="GO" id="GO:0015421">
    <property type="term" value="F:ABC-type oligopeptide transporter activity"/>
    <property type="evidence" value="ECO:0007669"/>
    <property type="project" value="TreeGrafter"/>
</dbReference>
<dbReference type="Pfam" id="PF00664">
    <property type="entry name" value="ABC_membrane"/>
    <property type="match status" value="2"/>
</dbReference>
<dbReference type="HOGENOM" id="CLU_000604_17_8_1"/>
<dbReference type="FunCoup" id="A0A0D1YNL4">
    <property type="interactions" value="748"/>
</dbReference>
<dbReference type="STRING" id="253628.A0A0D1YNL4"/>
<dbReference type="OrthoDB" id="6500128at2759"/>
<feature type="domain" description="ABC transmembrane type-1" evidence="12">
    <location>
        <begin position="732"/>
        <end position="1018"/>
    </location>
</feature>
<evidence type="ECO:0000313" key="13">
    <source>
        <dbReference type="EMBL" id="KIW02302.1"/>
    </source>
</evidence>
<dbReference type="RefSeq" id="XP_016212171.1">
    <property type="nucleotide sequence ID" value="XM_016360089.1"/>
</dbReference>
<sequence>MSEKNIVTAQGAEKAPVGELQPSDATEVRDKSSDVPKAPFSNYWRIMSYGSRTDHALMLLAFAASAGSGVAMPLMNIVLGNLVGNFNKFFIPGSGTTETEFKSSVNHFSLIIFGLFLGKFVLTYISMFCFRVAGLRISAAMRLSYMHSLFAQSVAKLDLVSVGSVSETITTSANSIQTSISDRLAYFFQAIAVIISAYAVSFAWSWQMTLISSAQLVFLLLVFGVTTPATLKAQQRVDKTDTKHATVAFEIFSSIRTVFSLGAERVLSDRYTRLVDESGRWGKRVAPLLGVQLSPMYFATFSSFALTFWTGLKFYADGTISTVNQVIVAFFSVLVIISVLGGIVSPIMTIVKAISASTSFFEMIDSKRIPADGLKAPEVSAHEDIELSGVSFAYPSRKGVQVLNNFDAVFRKGQITALVGPSGSGKSTIVALLERWYSLGDQDSSASGPSSSINNGEEEESGQPELLEKVHNSGMIKCGGRNIDTFDLKWWRSQIGFVQQEPFLFNDTIKNNVSFGLLGTQWEDVTDEEKLQRVKEACREAFADEFIEKLPQGYDTLVGESGIKLSGGQRQRLAIARSIIRRPVILILDEATSAIDVRSEAIVQKALDEVSKSRTTIVIAHRLATIQKADHIIVMRDGLKVEEGTHEELLSDELGLYSGLVRAQKIQAEVRELEGEAEEEHPNELLRRKSTGVHPSAQVADDVERTINFKQGFFGSVGILLYEQRTKWILFIFTLLAAMGAGGSYALQAWFFAKLVQVFTFTGQKLAKSRDHWSLMFFILALANTVFYGTLGYSAGMISAATSSSTRRDYFLNTIRQPITYFDLQENASGSVVARLSSDPKNLGELLGLNGAFPLISIFNMISCIVISFYFGWKLTLVIFLTAMPVLLICQFIKLRNEFQFNDMNAQVFASSSAFATEAIGAFRTVSSLTMEEQILSKYTTMLSDQVKASTKRATYAMLINAFCDSVELAAMALTFWYGGQLLASREYEPTQFYVIYTAIIVGSIAAGQFFSAAPSIAVATASANRILGLRLLNRTDENSPDRLIPKESKDGAHVRLERVTLKYASRDDPTFRNLSLDIPAGSFAAFVGPSGCGKTSVISLLERFYEPSSGQVLVNEVDIRKIPLASYRQTVSLVAQEPRLFSGTIRDNLTLGMTDPDEATDERIHQACRDAEIHEFITSLPEGYQTELGSNTATALSGGQKQRLCLARALLRQPKLLLLDEATSSLDSQSEKLVQQAIERLAGQRNMTVIAVAHRLATIQKADTIFVFGESEVGTGARILERGSHAELMRLRGAYWQMCQAQALDR</sequence>
<feature type="transmembrane region" description="Helical" evidence="10">
    <location>
        <begin position="846"/>
        <end position="871"/>
    </location>
</feature>
<evidence type="ECO:0000256" key="1">
    <source>
        <dbReference type="ARBA" id="ARBA00004141"/>
    </source>
</evidence>
<feature type="compositionally biased region" description="Low complexity" evidence="9">
    <location>
        <begin position="444"/>
        <end position="455"/>
    </location>
</feature>
<evidence type="ECO:0000259" key="12">
    <source>
        <dbReference type="PROSITE" id="PS50929"/>
    </source>
</evidence>
<dbReference type="SUPFAM" id="SSF90123">
    <property type="entry name" value="ABC transporter transmembrane region"/>
    <property type="match status" value="2"/>
</dbReference>
<reference evidence="13 14" key="1">
    <citation type="submission" date="2015-01" db="EMBL/GenBank/DDBJ databases">
        <title>The Genome Sequence of Ochroconis gallopava CBS43764.</title>
        <authorList>
            <consortium name="The Broad Institute Genomics Platform"/>
            <person name="Cuomo C."/>
            <person name="de Hoog S."/>
            <person name="Gorbushina A."/>
            <person name="Stielow B."/>
            <person name="Teixiera M."/>
            <person name="Abouelleil A."/>
            <person name="Chapman S.B."/>
            <person name="Priest M."/>
            <person name="Young S.K."/>
            <person name="Wortman J."/>
            <person name="Nusbaum C."/>
            <person name="Birren B."/>
        </authorList>
    </citation>
    <scope>NUCLEOTIDE SEQUENCE [LARGE SCALE GENOMIC DNA]</scope>
    <source>
        <strain evidence="13 14">CBS 43764</strain>
    </source>
</reference>
<dbReference type="CDD" id="cd18578">
    <property type="entry name" value="ABC_6TM_Pgp_ABCB1_D2_like"/>
    <property type="match status" value="1"/>
</dbReference>
<name>A0A0D1YNL4_9PEZI</name>
<evidence type="ECO:0000256" key="10">
    <source>
        <dbReference type="SAM" id="Phobius"/>
    </source>
</evidence>
<dbReference type="PANTHER" id="PTHR43394:SF1">
    <property type="entry name" value="ATP-BINDING CASSETTE SUB-FAMILY B MEMBER 10, MITOCHONDRIAL"/>
    <property type="match status" value="1"/>
</dbReference>
<keyword evidence="8 10" id="KW-0472">Membrane</keyword>
<protein>
    <submittedName>
        <fullName evidence="13">Uncharacterized protein</fullName>
    </submittedName>
</protein>
<evidence type="ECO:0000256" key="3">
    <source>
        <dbReference type="ARBA" id="ARBA00022448"/>
    </source>
</evidence>
<dbReference type="EMBL" id="KN847550">
    <property type="protein sequence ID" value="KIW02302.1"/>
    <property type="molecule type" value="Genomic_DNA"/>
</dbReference>
<feature type="transmembrane region" description="Helical" evidence="10">
    <location>
        <begin position="956"/>
        <end position="979"/>
    </location>
</feature>
<evidence type="ECO:0000256" key="2">
    <source>
        <dbReference type="ARBA" id="ARBA00007577"/>
    </source>
</evidence>
<feature type="transmembrane region" description="Helical" evidence="10">
    <location>
        <begin position="728"/>
        <end position="753"/>
    </location>
</feature>
<keyword evidence="14" id="KW-1185">Reference proteome</keyword>
<dbReference type="Pfam" id="PF00005">
    <property type="entry name" value="ABC_tran"/>
    <property type="match status" value="2"/>
</dbReference>
<feature type="transmembrane region" description="Helical" evidence="10">
    <location>
        <begin position="877"/>
        <end position="895"/>
    </location>
</feature>
<organism evidence="13 14">
    <name type="scientific">Verruconis gallopava</name>
    <dbReference type="NCBI Taxonomy" id="253628"/>
    <lineage>
        <taxon>Eukaryota</taxon>
        <taxon>Fungi</taxon>
        <taxon>Dikarya</taxon>
        <taxon>Ascomycota</taxon>
        <taxon>Pezizomycotina</taxon>
        <taxon>Dothideomycetes</taxon>
        <taxon>Pleosporomycetidae</taxon>
        <taxon>Venturiales</taxon>
        <taxon>Sympoventuriaceae</taxon>
        <taxon>Verruconis</taxon>
    </lineage>
</organism>
<evidence type="ECO:0000313" key="14">
    <source>
        <dbReference type="Proteomes" id="UP000053259"/>
    </source>
</evidence>
<feature type="region of interest" description="Disordered" evidence="9">
    <location>
        <begin position="442"/>
        <end position="464"/>
    </location>
</feature>
<dbReference type="InterPro" id="IPR036640">
    <property type="entry name" value="ABC1_TM_sf"/>
</dbReference>
<keyword evidence="6" id="KW-0067">ATP-binding</keyword>
<dbReference type="InterPro" id="IPR017871">
    <property type="entry name" value="ABC_transporter-like_CS"/>
</dbReference>
<keyword evidence="3" id="KW-0813">Transport</keyword>
<dbReference type="InParanoid" id="A0A0D1YNL4"/>
<accession>A0A0D1YNL4</accession>
<dbReference type="Gene3D" id="3.40.50.300">
    <property type="entry name" value="P-loop containing nucleotide triphosphate hydrolases"/>
    <property type="match status" value="2"/>
</dbReference>
<dbReference type="GO" id="GO:0005743">
    <property type="term" value="C:mitochondrial inner membrane"/>
    <property type="evidence" value="ECO:0007669"/>
    <property type="project" value="TreeGrafter"/>
</dbReference>
<dbReference type="PROSITE" id="PS50929">
    <property type="entry name" value="ABC_TM1F"/>
    <property type="match status" value="2"/>
</dbReference>
<dbReference type="FunFam" id="1.20.1560.10:FF:000057">
    <property type="entry name" value="ABC multidrug transporter SitT"/>
    <property type="match status" value="1"/>
</dbReference>
<dbReference type="PROSITE" id="PS50893">
    <property type="entry name" value="ABC_TRANSPORTER_2"/>
    <property type="match status" value="2"/>
</dbReference>
<comment type="similarity">
    <text evidence="2">Belongs to the ABC transporter superfamily. ABCB family. Multidrug resistance exporter (TC 3.A.1.201) subfamily.</text>
</comment>
<dbReference type="Proteomes" id="UP000053259">
    <property type="component" value="Unassembled WGS sequence"/>
</dbReference>
<feature type="domain" description="ABC transporter" evidence="11">
    <location>
        <begin position="1055"/>
        <end position="1302"/>
    </location>
</feature>
<dbReference type="InterPro" id="IPR039421">
    <property type="entry name" value="Type_1_exporter"/>
</dbReference>
<dbReference type="GO" id="GO:0090374">
    <property type="term" value="P:oligopeptide export from mitochondrion"/>
    <property type="evidence" value="ECO:0007669"/>
    <property type="project" value="TreeGrafter"/>
</dbReference>
<evidence type="ECO:0000256" key="8">
    <source>
        <dbReference type="ARBA" id="ARBA00023136"/>
    </source>
</evidence>
<feature type="transmembrane region" description="Helical" evidence="10">
    <location>
        <begin position="329"/>
        <end position="351"/>
    </location>
</feature>
<feature type="transmembrane region" description="Helical" evidence="10">
    <location>
        <begin position="108"/>
        <end position="133"/>
    </location>
</feature>
<keyword evidence="7 10" id="KW-1133">Transmembrane helix</keyword>
<dbReference type="SMART" id="SM00382">
    <property type="entry name" value="AAA"/>
    <property type="match status" value="2"/>
</dbReference>